<feature type="compositionally biased region" description="Acidic residues" evidence="4">
    <location>
        <begin position="946"/>
        <end position="955"/>
    </location>
</feature>
<dbReference type="PANTHER" id="PTHR16017:SF0">
    <property type="entry name" value="WD REPEAT-CONTAINING PROTEIN 70"/>
    <property type="match status" value="1"/>
</dbReference>
<evidence type="ECO:0000256" key="2">
    <source>
        <dbReference type="ARBA" id="ARBA00022737"/>
    </source>
</evidence>
<dbReference type="Pfam" id="PF00400">
    <property type="entry name" value="WD40"/>
    <property type="match status" value="3"/>
</dbReference>
<dbReference type="Gramene" id="GBG79575">
    <property type="protein sequence ID" value="GBG79575"/>
    <property type="gene ID" value="CBR_g29722"/>
</dbReference>
<dbReference type="EMBL" id="BFEA01000322">
    <property type="protein sequence ID" value="GBG79575.1"/>
    <property type="molecule type" value="Genomic_DNA"/>
</dbReference>
<feature type="region of interest" description="Disordered" evidence="4">
    <location>
        <begin position="932"/>
        <end position="955"/>
    </location>
</feature>
<dbReference type="FunFam" id="2.130.10.10:FF:000469">
    <property type="entry name" value="Nucleotide binding protein"/>
    <property type="match status" value="1"/>
</dbReference>
<feature type="compositionally biased region" description="Acidic residues" evidence="4">
    <location>
        <begin position="428"/>
        <end position="453"/>
    </location>
</feature>
<keyword evidence="1 3" id="KW-0853">WD repeat</keyword>
<dbReference type="Gene3D" id="2.130.10.10">
    <property type="entry name" value="YVTN repeat-like/Quinoprotein amine dehydrogenase"/>
    <property type="match status" value="2"/>
</dbReference>
<feature type="compositionally biased region" description="Basic and acidic residues" evidence="4">
    <location>
        <begin position="193"/>
        <end position="212"/>
    </location>
</feature>
<feature type="repeat" description="WD" evidence="3">
    <location>
        <begin position="667"/>
        <end position="701"/>
    </location>
</feature>
<sequence>MSSSDDDDAEELRRLRVRASARQREMLDAGGGGGGGVFRGLSGSSLETLREKQRRLQEATAVTSHVFQPRDCGDRAVRGNARRPPQLFPIGVEIADVEPPPAAQLNAADNGGTKGVESSSKLSYVGKRGEDRKLDGKDDNDDDGDDDDDDGADDDQRRGKQQGGGSFEFEAVDEANLQEGLRKYFPLAFGQQEGKRTPLEKIHSQTRRESGKSAKGQATSIALAGSSGDGDVGRVGGQGGGGWERRREKEKEKDGGGVSSLFKMKSQEVKGAAYDEQEARNGIRSGGSAGRLTSPRSMSKNREREGGGDVEDAMPLVSTGMSERHEEEDDSGGDMVGLPRPPPLRSMLKEQNQEEEEDEGVMIGPPKPPPAKAGQEEEEEEEEEEDEGAMIGPPRPPPEASTGRDEDMEDGGEGPVMIGPARPPPEGQEGESDDDDDDDDDDEDDEDDDDDGDEYRIPMSNEIILGGHSKIVSAIAVDPTGSRVLTGSYDYAIRMYDFQGMDTRLRSFRQLVPSDGHQVRALSWSPTADRFLAVTGSSQAKIYDRDGLTLGEFLRGDMYIRDAKNTKGHIISLTSGEWHPREKNTVLTCSEDGTIRVWDPTTFKAAGQKMVIKPRLSRPGRVPITACGWGRDGELVVGGLSDGSLQLWSVRGKGGWGSRPDFYLEKGHEQGDDISGVCFSADGNMLLSRATDDTLKAWDLRRFNSPLKVFDDLPNRYAQTNVSFSPDERLILTGTSSVKGRDLGDQAAERSGRGGYVAAFDKDRLELVRKIGVSGDSSVVRVAWHPRLNQIFVGAGSKKQGGTHVLYDPTQSERGALVCVARAPRKKSAEDFIAPPLVIHNPHALQLFRDEPSRKRQREKARKDPIKSRRPEPPLPGPGHGGRVGASKGSLLTQYLLREGGLIKETWMEEDPREAILRHADAAKEEPLIFGAAYSRTQPEPVFQMPDDEEEDDKK</sequence>
<name>A0A388LB77_CHABU</name>
<evidence type="ECO:0000313" key="6">
    <source>
        <dbReference type="Proteomes" id="UP000265515"/>
    </source>
</evidence>
<evidence type="ECO:0000256" key="3">
    <source>
        <dbReference type="PROSITE-ProRule" id="PRU00221"/>
    </source>
</evidence>
<dbReference type="GO" id="GO:0035861">
    <property type="term" value="C:site of double-strand break"/>
    <property type="evidence" value="ECO:0007669"/>
    <property type="project" value="TreeGrafter"/>
</dbReference>
<evidence type="ECO:0000256" key="1">
    <source>
        <dbReference type="ARBA" id="ARBA00022574"/>
    </source>
</evidence>
<feature type="compositionally biased region" description="Gly residues" evidence="4">
    <location>
        <begin position="227"/>
        <end position="242"/>
    </location>
</feature>
<comment type="caution">
    <text evidence="5">The sequence shown here is derived from an EMBL/GenBank/DDBJ whole genome shotgun (WGS) entry which is preliminary data.</text>
</comment>
<keyword evidence="6" id="KW-1185">Reference proteome</keyword>
<dbReference type="InterPro" id="IPR015943">
    <property type="entry name" value="WD40/YVTN_repeat-like_dom_sf"/>
</dbReference>
<feature type="compositionally biased region" description="Acidic residues" evidence="4">
    <location>
        <begin position="138"/>
        <end position="153"/>
    </location>
</feature>
<accession>A0A388LB77</accession>
<feature type="compositionally biased region" description="Basic and acidic residues" evidence="4">
    <location>
        <begin position="861"/>
        <end position="872"/>
    </location>
</feature>
<evidence type="ECO:0000256" key="4">
    <source>
        <dbReference type="SAM" id="MobiDB-lite"/>
    </source>
</evidence>
<feature type="repeat" description="WD" evidence="3">
    <location>
        <begin position="465"/>
        <end position="506"/>
    </location>
</feature>
<dbReference type="InterPro" id="IPR051858">
    <property type="entry name" value="WD_repeat_GAD-1"/>
</dbReference>
<dbReference type="Proteomes" id="UP000265515">
    <property type="component" value="Unassembled WGS sequence"/>
</dbReference>
<organism evidence="5 6">
    <name type="scientific">Chara braunii</name>
    <name type="common">Braun's stonewort</name>
    <dbReference type="NCBI Taxonomy" id="69332"/>
    <lineage>
        <taxon>Eukaryota</taxon>
        <taxon>Viridiplantae</taxon>
        <taxon>Streptophyta</taxon>
        <taxon>Charophyceae</taxon>
        <taxon>Charales</taxon>
        <taxon>Characeae</taxon>
        <taxon>Chara</taxon>
    </lineage>
</organism>
<dbReference type="SUPFAM" id="SSF50978">
    <property type="entry name" value="WD40 repeat-like"/>
    <property type="match status" value="1"/>
</dbReference>
<dbReference type="GO" id="GO:0005634">
    <property type="term" value="C:nucleus"/>
    <property type="evidence" value="ECO:0007669"/>
    <property type="project" value="EnsemblPlants"/>
</dbReference>
<feature type="compositionally biased region" description="Basic and acidic residues" evidence="4">
    <location>
        <begin position="243"/>
        <end position="255"/>
    </location>
</feature>
<dbReference type="InterPro" id="IPR001680">
    <property type="entry name" value="WD40_rpt"/>
</dbReference>
<feature type="region of interest" description="Disordered" evidence="4">
    <location>
        <begin position="23"/>
        <end position="42"/>
    </location>
</feature>
<dbReference type="AlphaFoldDB" id="A0A388LB77"/>
<dbReference type="PROSITE" id="PS50082">
    <property type="entry name" value="WD_REPEATS_2"/>
    <property type="match status" value="3"/>
</dbReference>
<protein>
    <submittedName>
        <fullName evidence="5">Uncharacterized protein</fullName>
    </submittedName>
</protein>
<dbReference type="SMART" id="SM00320">
    <property type="entry name" value="WD40"/>
    <property type="match status" value="5"/>
</dbReference>
<feature type="region of interest" description="Disordered" evidence="4">
    <location>
        <begin position="844"/>
        <end position="887"/>
    </location>
</feature>
<dbReference type="OrthoDB" id="10264376at2759"/>
<dbReference type="GO" id="GO:0080008">
    <property type="term" value="C:Cul4-RING E3 ubiquitin ligase complex"/>
    <property type="evidence" value="ECO:0007669"/>
    <property type="project" value="EnsemblPlants"/>
</dbReference>
<keyword evidence="2" id="KW-0677">Repeat</keyword>
<dbReference type="PANTHER" id="PTHR16017">
    <property type="entry name" value="GASTRULATION DEFECTIVE PROTEIN 1-RELATED"/>
    <property type="match status" value="1"/>
</dbReference>
<gene>
    <name evidence="5" type="ORF">CBR_g29722</name>
</gene>
<reference evidence="5 6" key="1">
    <citation type="journal article" date="2018" name="Cell">
        <title>The Chara Genome: Secondary Complexity and Implications for Plant Terrestrialization.</title>
        <authorList>
            <person name="Nishiyama T."/>
            <person name="Sakayama H."/>
            <person name="Vries J.D."/>
            <person name="Buschmann H."/>
            <person name="Saint-Marcoux D."/>
            <person name="Ullrich K.K."/>
            <person name="Haas F.B."/>
            <person name="Vanderstraeten L."/>
            <person name="Becker D."/>
            <person name="Lang D."/>
            <person name="Vosolsobe S."/>
            <person name="Rombauts S."/>
            <person name="Wilhelmsson P.K.I."/>
            <person name="Janitza P."/>
            <person name="Kern R."/>
            <person name="Heyl A."/>
            <person name="Rumpler F."/>
            <person name="Villalobos L.I.A.C."/>
            <person name="Clay J.M."/>
            <person name="Skokan R."/>
            <person name="Toyoda A."/>
            <person name="Suzuki Y."/>
            <person name="Kagoshima H."/>
            <person name="Schijlen E."/>
            <person name="Tajeshwar N."/>
            <person name="Catarino B."/>
            <person name="Hetherington A.J."/>
            <person name="Saltykova A."/>
            <person name="Bonnot C."/>
            <person name="Breuninger H."/>
            <person name="Symeonidi A."/>
            <person name="Radhakrishnan G.V."/>
            <person name="Van Nieuwerburgh F."/>
            <person name="Deforce D."/>
            <person name="Chang C."/>
            <person name="Karol K.G."/>
            <person name="Hedrich R."/>
            <person name="Ulvskov P."/>
            <person name="Glockner G."/>
            <person name="Delwiche C.F."/>
            <person name="Petrasek J."/>
            <person name="Van de Peer Y."/>
            <person name="Friml J."/>
            <person name="Beilby M."/>
            <person name="Dolan L."/>
            <person name="Kohara Y."/>
            <person name="Sugano S."/>
            <person name="Fujiyama A."/>
            <person name="Delaux P.-M."/>
            <person name="Quint M."/>
            <person name="TheiBen G."/>
            <person name="Hagemann M."/>
            <person name="Harholt J."/>
            <person name="Dunand C."/>
            <person name="Zachgo S."/>
            <person name="Langdale J."/>
            <person name="Maumus F."/>
            <person name="Straeten D.V.D."/>
            <person name="Gould S.B."/>
            <person name="Rensing S.A."/>
        </authorList>
    </citation>
    <scope>NUCLEOTIDE SEQUENCE [LARGE SCALE GENOMIC DNA]</scope>
    <source>
        <strain evidence="5 6">S276</strain>
    </source>
</reference>
<dbReference type="STRING" id="69332.A0A388LB77"/>
<dbReference type="PROSITE" id="PS50294">
    <property type="entry name" value="WD_REPEATS_REGION"/>
    <property type="match status" value="2"/>
</dbReference>
<feature type="compositionally biased region" description="Gly residues" evidence="4">
    <location>
        <begin position="29"/>
        <end position="38"/>
    </location>
</feature>
<feature type="region of interest" description="Disordered" evidence="4">
    <location>
        <begin position="70"/>
        <end position="173"/>
    </location>
</feature>
<dbReference type="InterPro" id="IPR036322">
    <property type="entry name" value="WD40_repeat_dom_sf"/>
</dbReference>
<feature type="compositionally biased region" description="Acidic residues" evidence="4">
    <location>
        <begin position="376"/>
        <end position="388"/>
    </location>
</feature>
<feature type="region of interest" description="Disordered" evidence="4">
    <location>
        <begin position="188"/>
        <end position="456"/>
    </location>
</feature>
<proteinExistence type="predicted"/>
<evidence type="ECO:0000313" key="5">
    <source>
        <dbReference type="EMBL" id="GBG79575.1"/>
    </source>
</evidence>
<feature type="repeat" description="WD" evidence="3">
    <location>
        <begin position="566"/>
        <end position="599"/>
    </location>
</feature>
<feature type="compositionally biased region" description="Basic and acidic residues" evidence="4">
    <location>
        <begin position="127"/>
        <end position="137"/>
    </location>
</feature>